<evidence type="ECO:0000256" key="1">
    <source>
        <dbReference type="SAM" id="MobiDB-lite"/>
    </source>
</evidence>
<feature type="compositionally biased region" description="Low complexity" evidence="1">
    <location>
        <begin position="31"/>
        <end position="46"/>
    </location>
</feature>
<dbReference type="InterPro" id="IPR005183">
    <property type="entry name" value="DUF305_CopM-like"/>
</dbReference>
<keyword evidence="5" id="KW-1185">Reference proteome</keyword>
<dbReference type="PANTHER" id="PTHR36933">
    <property type="entry name" value="SLL0788 PROTEIN"/>
    <property type="match status" value="1"/>
</dbReference>
<gene>
    <name evidence="4" type="ORF">IU459_25580</name>
</gene>
<dbReference type="InterPro" id="IPR012347">
    <property type="entry name" value="Ferritin-like"/>
</dbReference>
<feature type="chain" id="PRO_5045049698" evidence="2">
    <location>
        <begin position="22"/>
        <end position="219"/>
    </location>
</feature>
<evidence type="ECO:0000313" key="4">
    <source>
        <dbReference type="EMBL" id="MBF6300890.1"/>
    </source>
</evidence>
<comment type="caution">
    <text evidence="4">The sequence shown here is derived from an EMBL/GenBank/DDBJ whole genome shotgun (WGS) entry which is preliminary data.</text>
</comment>
<dbReference type="PROSITE" id="PS51257">
    <property type="entry name" value="PROKAR_LIPOPROTEIN"/>
    <property type="match status" value="1"/>
</dbReference>
<organism evidence="4 5">
    <name type="scientific">Nocardia amamiensis</name>
    <dbReference type="NCBI Taxonomy" id="404578"/>
    <lineage>
        <taxon>Bacteria</taxon>
        <taxon>Bacillati</taxon>
        <taxon>Actinomycetota</taxon>
        <taxon>Actinomycetes</taxon>
        <taxon>Mycobacteriales</taxon>
        <taxon>Nocardiaceae</taxon>
        <taxon>Nocardia</taxon>
    </lineage>
</organism>
<accession>A0ABS0CXJ5</accession>
<dbReference type="Proteomes" id="UP000702209">
    <property type="component" value="Unassembled WGS sequence"/>
</dbReference>
<feature type="region of interest" description="Disordered" evidence="1">
    <location>
        <begin position="28"/>
        <end position="47"/>
    </location>
</feature>
<keyword evidence="2" id="KW-0732">Signal</keyword>
<dbReference type="EMBL" id="JADLQX010000021">
    <property type="protein sequence ID" value="MBF6300890.1"/>
    <property type="molecule type" value="Genomic_DNA"/>
</dbReference>
<dbReference type="Pfam" id="PF03713">
    <property type="entry name" value="DUF305"/>
    <property type="match status" value="1"/>
</dbReference>
<evidence type="ECO:0000259" key="3">
    <source>
        <dbReference type="Pfam" id="PF03713"/>
    </source>
</evidence>
<feature type="domain" description="DUF305" evidence="3">
    <location>
        <begin position="54"/>
        <end position="216"/>
    </location>
</feature>
<dbReference type="RefSeq" id="WP_195132108.1">
    <property type="nucleotide sequence ID" value="NZ_JADLQX010000021.1"/>
</dbReference>
<protein>
    <submittedName>
        <fullName evidence="4">DUF305 domain-containing protein</fullName>
    </submittedName>
</protein>
<evidence type="ECO:0000256" key="2">
    <source>
        <dbReference type="SAM" id="SignalP"/>
    </source>
</evidence>
<name>A0ABS0CXJ5_9NOCA</name>
<sequence>MFTIRPRITIALAAVAVLSLAGCGDADTGHTTEQGTSTSATATAPARAEHNDADVTFLRMMYPHHAQAVEMAELVPGHTENQQVRALAASIEQAQAPEMQQITTLLQSFGQPAPSMGEGHQGHGMPSTPMSGMPGMPMTGMPMPGMMSAEQMAALRAASGPDFDRQWLTMMIEHHTGAIAMAETELADGTNPDAQALARAIITAQQAEIDQMRTMLGQS</sequence>
<reference evidence="4 5" key="1">
    <citation type="submission" date="2020-10" db="EMBL/GenBank/DDBJ databases">
        <title>Identification of Nocardia species via Next-generation sequencing and recognition of intraspecies genetic diversity.</title>
        <authorList>
            <person name="Li P."/>
            <person name="Li P."/>
            <person name="Lu B."/>
        </authorList>
    </citation>
    <scope>NUCLEOTIDE SEQUENCE [LARGE SCALE GENOMIC DNA]</scope>
    <source>
        <strain evidence="4 5">BJ06-0157</strain>
    </source>
</reference>
<proteinExistence type="predicted"/>
<dbReference type="PANTHER" id="PTHR36933:SF1">
    <property type="entry name" value="SLL0788 PROTEIN"/>
    <property type="match status" value="1"/>
</dbReference>
<feature type="signal peptide" evidence="2">
    <location>
        <begin position="1"/>
        <end position="21"/>
    </location>
</feature>
<evidence type="ECO:0000313" key="5">
    <source>
        <dbReference type="Proteomes" id="UP000702209"/>
    </source>
</evidence>
<dbReference type="Gene3D" id="1.20.1260.10">
    <property type="match status" value="1"/>
</dbReference>